<evidence type="ECO:0000256" key="3">
    <source>
        <dbReference type="ARBA" id="ARBA00022448"/>
    </source>
</evidence>
<evidence type="ECO:0000313" key="11">
    <source>
        <dbReference type="EMBL" id="CAG6525980.1"/>
    </source>
</evidence>
<feature type="transmembrane region" description="Helical" evidence="10">
    <location>
        <begin position="901"/>
        <end position="920"/>
    </location>
</feature>
<dbReference type="GO" id="GO:0005283">
    <property type="term" value="F:amino acid:sodium symporter activity"/>
    <property type="evidence" value="ECO:0007669"/>
    <property type="project" value="TreeGrafter"/>
</dbReference>
<feature type="transmembrane region" description="Helical" evidence="10">
    <location>
        <begin position="771"/>
        <end position="793"/>
    </location>
</feature>
<feature type="region of interest" description="Disordered" evidence="9">
    <location>
        <begin position="1426"/>
        <end position="1446"/>
    </location>
</feature>
<sequence>MTSAGDANTLPTTATDNLRHFCTLRKSNLNGNANDGHRHLRTEGTSTSSSGNPSADADRIGRFCTVRGTKVIMGNVNGGQVGASGYEGNSDEVNRNLLYEENMCTFENFCEKSLEQQQGEDGETAGSESIENFCTLRKKRQQKPAAGSGSSEVHETSLVDGHGSTSAAGVGGYCTLKKKKLKLNQRFVESFLEDPNAKLHDYLSELDAYLDEIDGLDSYGEDDDEDEAAAAKEESSVDSEPEVTGEDAAVEDVVFKKCEDQISYIDVKNFCTLPKKKRVQFLSAFNRGGPLRRTFDGGANGRSGGLIRREVIAEADESSATGRDSAVAVAPGEDYSKDFLRYGNDYSEPTSTATLDRRSGPPRRTSTWLRNSMRKTRPIDLPSMVQQQQQPDSLITSPTFAECRNSIIDPTTSGSSSSNHNAHASPYSTESLSLQSVPSGSSSCGTSLDHIEDHNELSSIATLPVSDLELSEQTKADSEASGSHVSTGAGAPITEDELIPYLVSASLCEREPPRPLETNLDSPTQPGQRPRQTGRRSEVRPRVVSITAERDATTNQLIIRTNSVPAAASSRASSPPPLYRTTSTSTSDSHHPHHNVQQFSSSSNNNSHHHQQHHHHDHHRYGGMGSETSSIGSSRNPSPVSLLSTTTFSSIASGVDTDRSRSRPDEDGRDAGGASSVGGGAESTTATSTNATTTRNGSFHSATIMSGGHEDGDETDTSDEEDSEPEMDRNGRPKPMWPHVVSRAMATSFCALGLFNISRFAIFSIHFGANFIVQFLIFSFLFGIPMLWLQMVLGARIRGGPVTMWRISPICKGIGIALILTQGIIALYSAISLSWVLVYFRDSFVSRSEKYRWQEIFELYRGPGNQSFRLSDTVADYFNGVVLQRYQLGPGGRGVTGIGAVRFQLAFNLAIIWTFVFVVLCKGIRSFGKIVIGLYSLAMTGLIAICFKFLTMVNYDSLQSLFPATEWQDFFLNSRSWMSAAQETFLTWGLLGVSVYSISCRTNRKGGPRRTRRELRRDALVVVVLTLAGLMLAAVFGSACVQILNSRGYYYFPGSYENIGTDIFLLPSDQPLPPQHATMPTKWLIRYSMVLGESFKRPYANPHQESGYQALRLITELLPSTLAAATQERIGPIWSLIGFLTLLLFGLGQLCAMWKPIAGAIGDSPSSIVLSCVTGLFMGIPLATESGITIIHYLETVLGGAWWILLLWIGHILAIFLVRGRPYTSDLLVNDLRLTQSLGAFIAFAWNFLLPIGMIFLCILEYRVSNANSLFNWKHGGYWPLWARQVGGFIQVAFLLLVPIVTVVQIYRYLSKGPPDILERFDRLLRPSINGSHGASSVMGRMAYGARPAPPLPVRTINNSGSTMISLESRPPQDDAPPKYTPPPSYTTATGARIAKMLRNSIRRSVRRIMGEPSGNRQRGAIITTQQQQTNSANPAGDELPPPDYSSILTDVTHPGGGPNLTGIEMGPRVLYNSETLSGRRRHRSLTPHSPNLTATDVLQILRPATVTLPPQNGYGNVTLSRRHSIGSSVENLVLGAAPIGDSSIITLAVEEDPEHGRHHRVGNDSVI</sequence>
<feature type="compositionally biased region" description="Polar residues" evidence="9">
    <location>
        <begin position="43"/>
        <end position="53"/>
    </location>
</feature>
<feature type="compositionally biased region" description="Polar residues" evidence="9">
    <location>
        <begin position="626"/>
        <end position="652"/>
    </location>
</feature>
<protein>
    <submittedName>
        <fullName evidence="11">Sodium-dependent neutral amino acid transporter B(0)AT2</fullName>
    </submittedName>
</protein>
<feature type="transmembrane region" description="Helical" evidence="10">
    <location>
        <begin position="932"/>
        <end position="955"/>
    </location>
</feature>
<feature type="region of interest" description="Disordered" evidence="9">
    <location>
        <begin position="215"/>
        <end position="246"/>
    </location>
</feature>
<evidence type="ECO:0000256" key="7">
    <source>
        <dbReference type="ARBA" id="ARBA00023136"/>
    </source>
</evidence>
<evidence type="ECO:0000256" key="5">
    <source>
        <dbReference type="ARBA" id="ARBA00022847"/>
    </source>
</evidence>
<feature type="compositionally biased region" description="Basic residues" evidence="9">
    <location>
        <begin position="607"/>
        <end position="621"/>
    </location>
</feature>
<reference evidence="11" key="1">
    <citation type="submission" date="2021-05" db="EMBL/GenBank/DDBJ databases">
        <authorList>
            <person name="Alioto T."/>
            <person name="Alioto T."/>
            <person name="Gomez Garrido J."/>
        </authorList>
    </citation>
    <scope>NUCLEOTIDE SEQUENCE</scope>
</reference>
<dbReference type="GO" id="GO:0046872">
    <property type="term" value="F:metal ion binding"/>
    <property type="evidence" value="ECO:0007669"/>
    <property type="project" value="UniProtKB-KW"/>
</dbReference>
<dbReference type="GO" id="GO:0005886">
    <property type="term" value="C:plasma membrane"/>
    <property type="evidence" value="ECO:0007669"/>
    <property type="project" value="TreeGrafter"/>
</dbReference>
<feature type="region of interest" description="Disordered" evidence="9">
    <location>
        <begin position="561"/>
        <end position="735"/>
    </location>
</feature>
<feature type="transmembrane region" description="Helical" evidence="10">
    <location>
        <begin position="1133"/>
        <end position="1154"/>
    </location>
</feature>
<keyword evidence="3" id="KW-0813">Transport</keyword>
<feature type="compositionally biased region" description="Low complexity" evidence="9">
    <location>
        <begin position="595"/>
        <end position="606"/>
    </location>
</feature>
<feature type="region of interest" description="Disordered" evidence="9">
    <location>
        <begin position="405"/>
        <end position="449"/>
    </location>
</feature>
<feature type="compositionally biased region" description="Basic and acidic residues" evidence="9">
    <location>
        <begin position="656"/>
        <end position="670"/>
    </location>
</feature>
<accession>A0A8D8H0N1</accession>
<dbReference type="GO" id="GO:0015179">
    <property type="term" value="F:L-amino acid transmembrane transporter activity"/>
    <property type="evidence" value="ECO:0007669"/>
    <property type="project" value="TreeGrafter"/>
</dbReference>
<feature type="compositionally biased region" description="Polar residues" evidence="9">
    <location>
        <begin position="384"/>
        <end position="393"/>
    </location>
</feature>
<dbReference type="PROSITE" id="PS50267">
    <property type="entry name" value="NA_NEUROTRAN_SYMP_3"/>
    <property type="match status" value="1"/>
</dbReference>
<feature type="region of interest" description="Disordered" evidence="9">
    <location>
        <begin position="1350"/>
        <end position="1393"/>
    </location>
</feature>
<dbReference type="PANTHER" id="PTHR11616:SF323">
    <property type="entry name" value="SODIUM-DEPENDENT TRANSPORTER BEDRAGGLED"/>
    <property type="match status" value="1"/>
</dbReference>
<organism evidence="11">
    <name type="scientific">Culex pipiens</name>
    <name type="common">House mosquito</name>
    <dbReference type="NCBI Taxonomy" id="7175"/>
    <lineage>
        <taxon>Eukaryota</taxon>
        <taxon>Metazoa</taxon>
        <taxon>Ecdysozoa</taxon>
        <taxon>Arthropoda</taxon>
        <taxon>Hexapoda</taxon>
        <taxon>Insecta</taxon>
        <taxon>Pterygota</taxon>
        <taxon>Neoptera</taxon>
        <taxon>Endopterygota</taxon>
        <taxon>Diptera</taxon>
        <taxon>Nematocera</taxon>
        <taxon>Culicoidea</taxon>
        <taxon>Culicidae</taxon>
        <taxon>Culicinae</taxon>
        <taxon>Culicini</taxon>
        <taxon>Culex</taxon>
        <taxon>Culex</taxon>
    </lineage>
</organism>
<feature type="region of interest" description="Disordered" evidence="9">
    <location>
        <begin position="32"/>
        <end position="59"/>
    </location>
</feature>
<feature type="compositionally biased region" description="Low complexity" evidence="9">
    <location>
        <begin position="682"/>
        <end position="698"/>
    </location>
</feature>
<dbReference type="PRINTS" id="PR00176">
    <property type="entry name" value="NANEUSMPORT"/>
</dbReference>
<evidence type="ECO:0000256" key="1">
    <source>
        <dbReference type="ARBA" id="ARBA00004141"/>
    </source>
</evidence>
<comment type="similarity">
    <text evidence="2">Belongs to the sodium:neurotransmitter symporter (SNF) (TC 2.A.22) family.</text>
</comment>
<feature type="transmembrane region" description="Helical" evidence="10">
    <location>
        <begin position="975"/>
        <end position="998"/>
    </location>
</feature>
<feature type="compositionally biased region" description="Acidic residues" evidence="9">
    <location>
        <begin position="711"/>
        <end position="725"/>
    </location>
</feature>
<keyword evidence="8" id="KW-0479">Metal-binding</keyword>
<feature type="transmembrane region" description="Helical" evidence="10">
    <location>
        <begin position="1238"/>
        <end position="1262"/>
    </location>
</feature>
<feature type="transmembrane region" description="Helical" evidence="10">
    <location>
        <begin position="1200"/>
        <end position="1218"/>
    </location>
</feature>
<evidence type="ECO:0000256" key="6">
    <source>
        <dbReference type="ARBA" id="ARBA00022989"/>
    </source>
</evidence>
<feature type="transmembrane region" description="Helical" evidence="10">
    <location>
        <begin position="814"/>
        <end position="840"/>
    </location>
</feature>
<keyword evidence="6 10" id="KW-1133">Transmembrane helix</keyword>
<feature type="transmembrane region" description="Helical" evidence="10">
    <location>
        <begin position="1282"/>
        <end position="1304"/>
    </location>
</feature>
<dbReference type="EMBL" id="HBUE01298803">
    <property type="protein sequence ID" value="CAG6577691.1"/>
    <property type="molecule type" value="Transcribed_RNA"/>
</dbReference>
<feature type="binding site" evidence="8">
    <location>
        <position position="751"/>
    </location>
    <ligand>
        <name>Na(+)</name>
        <dbReference type="ChEBI" id="CHEBI:29101"/>
        <label>1</label>
    </ligand>
</feature>
<dbReference type="Pfam" id="PF00209">
    <property type="entry name" value="SNF"/>
    <property type="match status" value="2"/>
</dbReference>
<feature type="region of interest" description="Disordered" evidence="9">
    <location>
        <begin position="471"/>
        <end position="492"/>
    </location>
</feature>
<dbReference type="GO" id="GO:0089718">
    <property type="term" value="P:amino acid import across plasma membrane"/>
    <property type="evidence" value="ECO:0007669"/>
    <property type="project" value="TreeGrafter"/>
</dbReference>
<keyword evidence="7 10" id="KW-0472">Membrane</keyword>
<feature type="region of interest" description="Disordered" evidence="9">
    <location>
        <begin position="141"/>
        <end position="163"/>
    </location>
</feature>
<feature type="region of interest" description="Disordered" evidence="9">
    <location>
        <begin position="512"/>
        <end position="545"/>
    </location>
</feature>
<feature type="region of interest" description="Disordered" evidence="9">
    <location>
        <begin position="340"/>
        <end position="393"/>
    </location>
</feature>
<feature type="compositionally biased region" description="Acidic residues" evidence="9">
    <location>
        <begin position="215"/>
        <end position="228"/>
    </location>
</feature>
<evidence type="ECO:0000256" key="9">
    <source>
        <dbReference type="SAM" id="MobiDB-lite"/>
    </source>
</evidence>
<dbReference type="InterPro" id="IPR037272">
    <property type="entry name" value="SNS_sf"/>
</dbReference>
<keyword evidence="8" id="KW-0915">Sodium</keyword>
<keyword evidence="4 10" id="KW-0812">Transmembrane</keyword>
<name>A0A8D8H0N1_CULPI</name>
<comment type="subcellular location">
    <subcellularLocation>
        <location evidence="1">Membrane</location>
        <topology evidence="1">Multi-pass membrane protein</topology>
    </subcellularLocation>
</comment>
<evidence type="ECO:0000256" key="10">
    <source>
        <dbReference type="SAM" id="Phobius"/>
    </source>
</evidence>
<feature type="binding site" evidence="8">
    <location>
        <position position="756"/>
    </location>
    <ligand>
        <name>Na(+)</name>
        <dbReference type="ChEBI" id="CHEBI:29101"/>
        <label>1</label>
    </ligand>
</feature>
<evidence type="ECO:0000256" key="4">
    <source>
        <dbReference type="ARBA" id="ARBA00022692"/>
    </source>
</evidence>
<dbReference type="PANTHER" id="PTHR11616">
    <property type="entry name" value="SODIUM/CHLORIDE DEPENDENT TRANSPORTER"/>
    <property type="match status" value="1"/>
</dbReference>
<feature type="compositionally biased region" description="Acidic residues" evidence="9">
    <location>
        <begin position="236"/>
        <end position="246"/>
    </location>
</feature>
<dbReference type="InterPro" id="IPR000175">
    <property type="entry name" value="Na/ntran_symport"/>
</dbReference>
<feature type="compositionally biased region" description="Low complexity" evidence="9">
    <location>
        <begin position="406"/>
        <end position="448"/>
    </location>
</feature>
<dbReference type="EMBL" id="HBUE01192846">
    <property type="protein sequence ID" value="CAG6525980.1"/>
    <property type="molecule type" value="Transcribed_RNA"/>
</dbReference>
<dbReference type="SUPFAM" id="SSF161070">
    <property type="entry name" value="SNF-like"/>
    <property type="match status" value="1"/>
</dbReference>
<evidence type="ECO:0000256" key="8">
    <source>
        <dbReference type="PIRSR" id="PIRSR600175-1"/>
    </source>
</evidence>
<evidence type="ECO:0000256" key="2">
    <source>
        <dbReference type="ARBA" id="ARBA00006459"/>
    </source>
</evidence>
<keyword evidence="5" id="KW-0769">Symport</keyword>
<feature type="compositionally biased region" description="Polar residues" evidence="9">
    <location>
        <begin position="1356"/>
        <end position="1366"/>
    </location>
</feature>
<proteinExistence type="inferred from homology"/>
<feature type="transmembrane region" description="Helical" evidence="10">
    <location>
        <begin position="1019"/>
        <end position="1044"/>
    </location>
</feature>